<reference evidence="10 11" key="1">
    <citation type="submission" date="2020-08" db="EMBL/GenBank/DDBJ databases">
        <title>Genomic Encyclopedia of Type Strains, Phase IV (KMG-IV): sequencing the most valuable type-strain genomes for metagenomic binning, comparative biology and taxonomic classification.</title>
        <authorList>
            <person name="Goeker M."/>
        </authorList>
    </citation>
    <scope>NUCLEOTIDE SEQUENCE [LARGE SCALE GENOMIC DNA]</scope>
    <source>
        <strain evidence="10 11">DSM 22359</strain>
    </source>
</reference>
<feature type="compositionally biased region" description="Polar residues" evidence="6">
    <location>
        <begin position="1"/>
        <end position="13"/>
    </location>
</feature>
<dbReference type="InterPro" id="IPR006091">
    <property type="entry name" value="Acyl-CoA_Oxase/DH_mid-dom"/>
</dbReference>
<dbReference type="InterPro" id="IPR041504">
    <property type="entry name" value="AidB_N"/>
</dbReference>
<evidence type="ECO:0000259" key="8">
    <source>
        <dbReference type="Pfam" id="PF02770"/>
    </source>
</evidence>
<dbReference type="InterPro" id="IPR036250">
    <property type="entry name" value="AcylCo_DH-like_C"/>
</dbReference>
<evidence type="ECO:0000256" key="5">
    <source>
        <dbReference type="RuleBase" id="RU362125"/>
    </source>
</evidence>
<keyword evidence="5" id="KW-0560">Oxidoreductase</keyword>
<comment type="caution">
    <text evidence="10">The sequence shown here is derived from an EMBL/GenBank/DDBJ whole genome shotgun (WGS) entry which is preliminary data.</text>
</comment>
<evidence type="ECO:0000259" key="9">
    <source>
        <dbReference type="Pfam" id="PF18158"/>
    </source>
</evidence>
<dbReference type="Pfam" id="PF02770">
    <property type="entry name" value="Acyl-CoA_dh_M"/>
    <property type="match status" value="1"/>
</dbReference>
<dbReference type="InterPro" id="IPR009100">
    <property type="entry name" value="AcylCoA_DH/oxidase_NM_dom_sf"/>
</dbReference>
<dbReference type="SUPFAM" id="SSF56645">
    <property type="entry name" value="Acyl-CoA dehydrogenase NM domain-like"/>
    <property type="match status" value="1"/>
</dbReference>
<dbReference type="InterPro" id="IPR006089">
    <property type="entry name" value="Acyl-CoA_DH_CS"/>
</dbReference>
<dbReference type="InterPro" id="IPR052904">
    <property type="entry name" value="Acyl-CoA_dehydrogenase-like"/>
</dbReference>
<protein>
    <submittedName>
        <fullName evidence="10">Putative acyl-CoA dehydrogenase</fullName>
    </submittedName>
</protein>
<dbReference type="Gene3D" id="1.20.140.10">
    <property type="entry name" value="Butyryl-CoA Dehydrogenase, subunit A, domain 3"/>
    <property type="match status" value="1"/>
</dbReference>
<dbReference type="GO" id="GO:0003995">
    <property type="term" value="F:acyl-CoA dehydrogenase activity"/>
    <property type="evidence" value="ECO:0007669"/>
    <property type="project" value="InterPro"/>
</dbReference>
<gene>
    <name evidence="10" type="ORF">HNR38_000180</name>
</gene>
<dbReference type="Proteomes" id="UP000591735">
    <property type="component" value="Unassembled WGS sequence"/>
</dbReference>
<dbReference type="SUPFAM" id="SSF47203">
    <property type="entry name" value="Acyl-CoA dehydrogenase C-terminal domain-like"/>
    <property type="match status" value="1"/>
</dbReference>
<sequence length="568" mass="62796">MSKPTQNNTTNTGEPLHDDRYLASTHEVINQPRPLENYNLYIQDKALREAVLREGAGKANDDLERFGEWAGRAETIDLGNQANANKPTFRTHDRYGHRIDEVTFHPAYHELMRVALENGIHSSPWSNPGQGANVARAARFYMHSQVEAAHCCPITMTFAAIPSIRNQPELAQLWEPKILANSYDSRNIPDTGKTSVTIGMAMTEKQGGSDVRANTTRAYPVGQPGSGQAYELVGHKWFVSAPMSDAFLVLAQTDAGLSCFLMPRWRPDGTKNPWQVQQLKNKMGNVANASSEVELRGALAWMVGEEGRGVRTIINMVAMTRFDCMIGSSAGMRQAIAQASHHCHSRSAFGARLSDQPLMQNVLADLALESEAALAYTMRVARALDSQDQEHERLLTRLATPIGKYWICKRTPNHAYEAMECIGGSGVMEDCIMPRLFRESPVNAIWEGSGNVQCLDTLRAMQKEPESLDAFFREVAEAKGADRRFDQFLANLQTDFGDVSDFQYRARNLVDRMALAMQASLLLRYSDPHVADAFCASRLQSAGGMNYGNLPSGTDPAAIIKRATPVVG</sequence>
<dbReference type="PANTHER" id="PTHR42707:SF3">
    <property type="entry name" value="ACYL-COA DEHYDROGENASE AIDB-RELATED"/>
    <property type="match status" value="1"/>
</dbReference>
<feature type="domain" description="Acyl-CoA oxidase/dehydrogenase middle" evidence="8">
    <location>
        <begin position="199"/>
        <end position="296"/>
    </location>
</feature>
<evidence type="ECO:0000256" key="1">
    <source>
        <dbReference type="ARBA" id="ARBA00001974"/>
    </source>
</evidence>
<organism evidence="10 11">
    <name type="scientific">Marinobacter oulmenensis</name>
    <dbReference type="NCBI Taxonomy" id="643747"/>
    <lineage>
        <taxon>Bacteria</taxon>
        <taxon>Pseudomonadati</taxon>
        <taxon>Pseudomonadota</taxon>
        <taxon>Gammaproteobacteria</taxon>
        <taxon>Pseudomonadales</taxon>
        <taxon>Marinobacteraceae</taxon>
        <taxon>Marinobacter</taxon>
    </lineage>
</organism>
<evidence type="ECO:0000256" key="2">
    <source>
        <dbReference type="ARBA" id="ARBA00009347"/>
    </source>
</evidence>
<keyword evidence="4 5" id="KW-0274">FAD</keyword>
<dbReference type="PANTHER" id="PTHR42707">
    <property type="entry name" value="ACYL-COA DEHYDROGENASE"/>
    <property type="match status" value="1"/>
</dbReference>
<dbReference type="Pfam" id="PF18158">
    <property type="entry name" value="AidB_N"/>
    <property type="match status" value="1"/>
</dbReference>
<evidence type="ECO:0000256" key="4">
    <source>
        <dbReference type="ARBA" id="ARBA00022827"/>
    </source>
</evidence>
<evidence type="ECO:0000256" key="3">
    <source>
        <dbReference type="ARBA" id="ARBA00022630"/>
    </source>
</evidence>
<feature type="domain" description="Adaptive response protein AidB N-terminal" evidence="9">
    <location>
        <begin position="30"/>
        <end position="185"/>
    </location>
</feature>
<comment type="similarity">
    <text evidence="2 5">Belongs to the acyl-CoA dehydrogenase family.</text>
</comment>
<dbReference type="Gene3D" id="6.10.250.600">
    <property type="match status" value="1"/>
</dbReference>
<feature type="domain" description="Acyl-CoA dehydrogenase/oxidase C-terminal" evidence="7">
    <location>
        <begin position="307"/>
        <end position="461"/>
    </location>
</feature>
<name>A0A840U494_9GAMM</name>
<keyword evidence="3 5" id="KW-0285">Flavoprotein</keyword>
<keyword evidence="11" id="KW-1185">Reference proteome</keyword>
<dbReference type="InterPro" id="IPR009075">
    <property type="entry name" value="AcylCo_DH/oxidase_C"/>
</dbReference>
<dbReference type="EMBL" id="JACHFE010000001">
    <property type="protein sequence ID" value="MBB5319712.1"/>
    <property type="molecule type" value="Genomic_DNA"/>
</dbReference>
<comment type="cofactor">
    <cofactor evidence="1 5">
        <name>FAD</name>
        <dbReference type="ChEBI" id="CHEBI:57692"/>
    </cofactor>
</comment>
<proteinExistence type="inferred from homology"/>
<dbReference type="Pfam" id="PF00441">
    <property type="entry name" value="Acyl-CoA_dh_1"/>
    <property type="match status" value="1"/>
</dbReference>
<accession>A0A840U494</accession>
<evidence type="ECO:0000259" key="7">
    <source>
        <dbReference type="Pfam" id="PF00441"/>
    </source>
</evidence>
<dbReference type="NCBIfam" id="NF008594">
    <property type="entry name" value="PRK11561.1"/>
    <property type="match status" value="1"/>
</dbReference>
<evidence type="ECO:0000256" key="6">
    <source>
        <dbReference type="SAM" id="MobiDB-lite"/>
    </source>
</evidence>
<evidence type="ECO:0000313" key="10">
    <source>
        <dbReference type="EMBL" id="MBB5319712.1"/>
    </source>
</evidence>
<dbReference type="PROSITE" id="PS00073">
    <property type="entry name" value="ACYL_COA_DH_2"/>
    <property type="match status" value="1"/>
</dbReference>
<dbReference type="Gene3D" id="2.40.110.20">
    <property type="match status" value="1"/>
</dbReference>
<dbReference type="RefSeq" id="WP_183698825.1">
    <property type="nucleotide sequence ID" value="NZ_JACHFE010000001.1"/>
</dbReference>
<evidence type="ECO:0000313" key="11">
    <source>
        <dbReference type="Proteomes" id="UP000591735"/>
    </source>
</evidence>
<dbReference type="AlphaFoldDB" id="A0A840U494"/>
<feature type="region of interest" description="Disordered" evidence="6">
    <location>
        <begin position="1"/>
        <end position="20"/>
    </location>
</feature>